<comment type="caution">
    <text evidence="3">The sequence shown here is derived from an EMBL/GenBank/DDBJ whole genome shotgun (WGS) entry which is preliminary data.</text>
</comment>
<dbReference type="Pfam" id="PF19313">
    <property type="entry name" value="DUF5916"/>
    <property type="match status" value="1"/>
</dbReference>
<protein>
    <recommendedName>
        <fullName evidence="2">DUF5916 domain-containing protein</fullName>
    </recommendedName>
</protein>
<dbReference type="InterPro" id="IPR045670">
    <property type="entry name" value="DUF5916"/>
</dbReference>
<keyword evidence="1" id="KW-0732">Signal</keyword>
<dbReference type="AlphaFoldDB" id="A0A538UC70"/>
<dbReference type="CDD" id="cd09618">
    <property type="entry name" value="CBM9_like_2"/>
    <property type="match status" value="1"/>
</dbReference>
<evidence type="ECO:0000313" key="3">
    <source>
        <dbReference type="EMBL" id="TMQ73484.1"/>
    </source>
</evidence>
<accession>A0A538UC70</accession>
<evidence type="ECO:0000256" key="1">
    <source>
        <dbReference type="SAM" id="SignalP"/>
    </source>
</evidence>
<proteinExistence type="predicted"/>
<feature type="signal peptide" evidence="1">
    <location>
        <begin position="1"/>
        <end position="41"/>
    </location>
</feature>
<evidence type="ECO:0000313" key="4">
    <source>
        <dbReference type="Proteomes" id="UP000319771"/>
    </source>
</evidence>
<evidence type="ECO:0000259" key="2">
    <source>
        <dbReference type="Pfam" id="PF19313"/>
    </source>
</evidence>
<feature type="chain" id="PRO_5022055079" description="DUF5916 domain-containing protein" evidence="1">
    <location>
        <begin position="42"/>
        <end position="909"/>
    </location>
</feature>
<organism evidence="3 4">
    <name type="scientific">Eiseniibacteriota bacterium</name>
    <dbReference type="NCBI Taxonomy" id="2212470"/>
    <lineage>
        <taxon>Bacteria</taxon>
        <taxon>Candidatus Eiseniibacteriota</taxon>
    </lineage>
</organism>
<dbReference type="Proteomes" id="UP000319771">
    <property type="component" value="Unassembled WGS sequence"/>
</dbReference>
<gene>
    <name evidence="3" type="ORF">E6K81_04410</name>
</gene>
<dbReference type="Gene3D" id="2.60.40.1190">
    <property type="match status" value="1"/>
</dbReference>
<feature type="domain" description="DUF5916" evidence="2">
    <location>
        <begin position="305"/>
        <end position="907"/>
    </location>
</feature>
<sequence>MTSQPSRPRAQARPRCGAPAPWTRVYLAAACLALGSAPALATPPAPAPGAHASGAFIGPPAPASGAFIGPPARASGALTRPPIRAVRLTGDITIDGALTEPVWQCDNACTAMVERIPIEGVPAAQRTEVRVAYDDHAIYIGARMYDTAPDSIVARLGRRDDSVASDEFAVYLDPYHDRRSGYFFVINAAGALSDGTLSNDVSSDKSWDGVWEGRARIDAQGWTAEMKIPCAQLRFDRAGEFVWGIDFRRTVTRRREEDWIVYRPRKESGFVSRFPDLVGEDRIAAARPLEVWPYLTAKGEYLQHAPLDPFNHGSRLRRNGGADLHAGLGSRMSLNATFNPDFGQVEVDPDAVNLTDVETFLEEKRPFFVDGASMFEFGQQGAGDYWNYRWEDPLFFYGRRIGREPEAEVPDADYQDVPAAARILAAAKLSGNLSPTWSLGTLHAVTDRVMARLATGDSSWRAEVEPATYYGALRTQRVTSDRRVGIGFLGTSTVRSRDGVGLRDQLNDAAFLGGLDGWWFLDRSRTWVLSGWSAATRVQGDRQRMIGVQQSSAHYFQRPDAGYLGVDSTATSLTGFGHRYSLNKQKGATQFNAAVGWLTPRFEVNDLGYQPQADLVNAHIGSGYRWTRPGAVRRYQTVRLALFGAWDNGGDALTRGAQASGYTELNNGYSMNYYVSGTLRGLNNRRTQGGPLTLQPASWSLGADLGTDPQRALFYYAGFAASHSQSGSWSIEAYPAIEWKPSAAFSLKFSPFWERLRDDTQFLEMKDDTTATGTFGRRYLFAALDEVTVSAKFRINWTFTPRLSLQSYIQPFMSSAGYRNFRSLARARSYDFTPFDYGPGPDFTERSVKGDAVLRWEWRPGSALFLVWTQQRSESLPVGGSGFHPDFQRLAGLHPDNVYLVKLSYYFTP</sequence>
<reference evidence="3 4" key="1">
    <citation type="journal article" date="2019" name="Nat. Microbiol.">
        <title>Mediterranean grassland soil C-N compound turnover is dependent on rainfall and depth, and is mediated by genomically divergent microorganisms.</title>
        <authorList>
            <person name="Diamond S."/>
            <person name="Andeer P.F."/>
            <person name="Li Z."/>
            <person name="Crits-Christoph A."/>
            <person name="Burstein D."/>
            <person name="Anantharaman K."/>
            <person name="Lane K.R."/>
            <person name="Thomas B.C."/>
            <person name="Pan C."/>
            <person name="Northen T.R."/>
            <person name="Banfield J.F."/>
        </authorList>
    </citation>
    <scope>NUCLEOTIDE SEQUENCE [LARGE SCALE GENOMIC DNA]</scope>
    <source>
        <strain evidence="3">WS_11</strain>
    </source>
</reference>
<dbReference type="EMBL" id="VBPB01000067">
    <property type="protein sequence ID" value="TMQ73484.1"/>
    <property type="molecule type" value="Genomic_DNA"/>
</dbReference>
<name>A0A538UC70_UNCEI</name>
<dbReference type="SUPFAM" id="SSF49344">
    <property type="entry name" value="CBD9-like"/>
    <property type="match status" value="1"/>
</dbReference>